<dbReference type="PANTHER" id="PTHR33204:SF29">
    <property type="entry name" value="TRANSCRIPTIONAL REGULATOR"/>
    <property type="match status" value="1"/>
</dbReference>
<feature type="domain" description="HTH hxlR-type" evidence="4">
    <location>
        <begin position="21"/>
        <end position="119"/>
    </location>
</feature>
<reference evidence="5 6" key="1">
    <citation type="submission" date="2018-06" db="EMBL/GenBank/DDBJ databases">
        <authorList>
            <consortium name="Pathogen Informatics"/>
            <person name="Doyle S."/>
        </authorList>
    </citation>
    <scope>NUCLEOTIDE SEQUENCE [LARGE SCALE GENOMIC DNA]</scope>
    <source>
        <strain evidence="5 6">NCTC11388</strain>
    </source>
</reference>
<dbReference type="InterPro" id="IPR036390">
    <property type="entry name" value="WH_DNA-bd_sf"/>
</dbReference>
<dbReference type="Gene3D" id="1.10.10.10">
    <property type="entry name" value="Winged helix-like DNA-binding domain superfamily/Winged helix DNA-binding domain"/>
    <property type="match status" value="1"/>
</dbReference>
<evidence type="ECO:0000259" key="4">
    <source>
        <dbReference type="PROSITE" id="PS51118"/>
    </source>
</evidence>
<sequence>MTAIKESSTIQENKRYALSQCPVTYVMEKIGGYWKPIIIYHLHTGDKRYSELKRAIPAITEKVLIQHLKQLEADQLIIREAKPVVPPFVTYKLSAAGKGLFPVIDAMANWAFQDMEKVFDKK</sequence>
<evidence type="ECO:0000256" key="1">
    <source>
        <dbReference type="ARBA" id="ARBA00023015"/>
    </source>
</evidence>
<dbReference type="Pfam" id="PF01638">
    <property type="entry name" value="HxlR"/>
    <property type="match status" value="1"/>
</dbReference>
<dbReference type="EMBL" id="UGYW01000002">
    <property type="protein sequence ID" value="SUJ04668.1"/>
    <property type="molecule type" value="Genomic_DNA"/>
</dbReference>
<dbReference type="InterPro" id="IPR002577">
    <property type="entry name" value="HTH_HxlR"/>
</dbReference>
<evidence type="ECO:0000313" key="6">
    <source>
        <dbReference type="Proteomes" id="UP000254893"/>
    </source>
</evidence>
<evidence type="ECO:0000256" key="3">
    <source>
        <dbReference type="ARBA" id="ARBA00023163"/>
    </source>
</evidence>
<protein>
    <submittedName>
        <fullName evidence="5">Uncharacterized HTH-type transcriptional regulator ytcD</fullName>
    </submittedName>
</protein>
<dbReference type="GO" id="GO:0003677">
    <property type="term" value="F:DNA binding"/>
    <property type="evidence" value="ECO:0007669"/>
    <property type="project" value="UniProtKB-KW"/>
</dbReference>
<keyword evidence="2" id="KW-0238">DNA-binding</keyword>
<dbReference type="AlphaFoldDB" id="A0A380BPG4"/>
<dbReference type="PROSITE" id="PS51118">
    <property type="entry name" value="HTH_HXLR"/>
    <property type="match status" value="1"/>
</dbReference>
<dbReference type="InterPro" id="IPR036388">
    <property type="entry name" value="WH-like_DNA-bd_sf"/>
</dbReference>
<evidence type="ECO:0000313" key="5">
    <source>
        <dbReference type="EMBL" id="SUJ04668.1"/>
    </source>
</evidence>
<dbReference type="SUPFAM" id="SSF46785">
    <property type="entry name" value="Winged helix' DNA-binding domain"/>
    <property type="match status" value="1"/>
</dbReference>
<organism evidence="5 6">
    <name type="scientific">Sphingobacterium spiritivorum</name>
    <name type="common">Flavobacterium spiritivorum</name>
    <dbReference type="NCBI Taxonomy" id="258"/>
    <lineage>
        <taxon>Bacteria</taxon>
        <taxon>Pseudomonadati</taxon>
        <taxon>Bacteroidota</taxon>
        <taxon>Sphingobacteriia</taxon>
        <taxon>Sphingobacteriales</taxon>
        <taxon>Sphingobacteriaceae</taxon>
        <taxon>Sphingobacterium</taxon>
    </lineage>
</organism>
<keyword evidence="1" id="KW-0805">Transcription regulation</keyword>
<keyword evidence="3" id="KW-0804">Transcription</keyword>
<accession>A0A380BPG4</accession>
<dbReference type="PANTHER" id="PTHR33204">
    <property type="entry name" value="TRANSCRIPTIONAL REGULATOR, MARR FAMILY"/>
    <property type="match status" value="1"/>
</dbReference>
<gene>
    <name evidence="5" type="primary">ytcD_1</name>
    <name evidence="5" type="ORF">NCTC11388_01470</name>
</gene>
<evidence type="ECO:0000256" key="2">
    <source>
        <dbReference type="ARBA" id="ARBA00023125"/>
    </source>
</evidence>
<name>A0A380BPG4_SPHSI</name>
<dbReference type="RefSeq" id="WP_115169644.1">
    <property type="nucleotide sequence ID" value="NZ_UGYW01000002.1"/>
</dbReference>
<dbReference type="Proteomes" id="UP000254893">
    <property type="component" value="Unassembled WGS sequence"/>
</dbReference>
<proteinExistence type="predicted"/>